<evidence type="ECO:0000256" key="1">
    <source>
        <dbReference type="ARBA" id="ARBA00022448"/>
    </source>
</evidence>
<accession>A0ABY5Y388</accession>
<dbReference type="RefSeq" id="WP_334315889.1">
    <property type="nucleotide sequence ID" value="NZ_CP065938.1"/>
</dbReference>
<dbReference type="InterPro" id="IPR017871">
    <property type="entry name" value="ABC_transporter-like_CS"/>
</dbReference>
<dbReference type="InterPro" id="IPR003439">
    <property type="entry name" value="ABC_transporter-like_ATP-bd"/>
</dbReference>
<dbReference type="PANTHER" id="PTHR43023:SF3">
    <property type="entry name" value="PROTEIN TRIGALACTOSYLDIACYLGLYCEROL 3, CHLOROPLASTIC"/>
    <property type="match status" value="1"/>
</dbReference>
<dbReference type="Proteomes" id="UP001058120">
    <property type="component" value="Chromosome"/>
</dbReference>
<dbReference type="PROSITE" id="PS50893">
    <property type="entry name" value="ABC_TRANSPORTER_2"/>
    <property type="match status" value="1"/>
</dbReference>
<dbReference type="PROSITE" id="PS00211">
    <property type="entry name" value="ABC_TRANSPORTER_1"/>
    <property type="match status" value="1"/>
</dbReference>
<dbReference type="EMBL" id="CP065938">
    <property type="protein sequence ID" value="UWX06286.1"/>
    <property type="molecule type" value="Genomic_DNA"/>
</dbReference>
<dbReference type="GO" id="GO:0005524">
    <property type="term" value="F:ATP binding"/>
    <property type="evidence" value="ECO:0007669"/>
    <property type="project" value="UniProtKB-KW"/>
</dbReference>
<dbReference type="SUPFAM" id="SSF52540">
    <property type="entry name" value="P-loop containing nucleoside triphosphate hydrolases"/>
    <property type="match status" value="1"/>
</dbReference>
<keyword evidence="3 5" id="KW-0067">ATP-binding</keyword>
<evidence type="ECO:0000256" key="3">
    <source>
        <dbReference type="ARBA" id="ARBA00022840"/>
    </source>
</evidence>
<evidence type="ECO:0000313" key="6">
    <source>
        <dbReference type="Proteomes" id="UP001058120"/>
    </source>
</evidence>
<sequence>MQASFIDVKNLTVAYGSKIIQQNLTFSVKEKDIFVIMGGSGCGKSSLLRVLMGLLKPCAGQVFYRGVDFWGNEKVQQDILRSIGVMFQGGALWTSRTLAENIAIPLEQFTNLNARQIYEVARYKLAQVGLSGFEEYYPSEISGGMRKRAGIARALALDPDFVFLDEPSAGLDPVSSARLDELILQLRDSLGMTIIIVTHELASIFAVANNAVWLDAQSKTMLAEGNPHELLKHGPEAVRKFLKREAG</sequence>
<evidence type="ECO:0000256" key="2">
    <source>
        <dbReference type="ARBA" id="ARBA00022741"/>
    </source>
</evidence>
<reference evidence="5" key="1">
    <citation type="submission" date="2020-12" db="EMBL/GenBank/DDBJ databases">
        <title>Taurinivorans muris gen. nov., sp. nov., fundamental and realized metabolic niche of a ubiquitous sulfidogenic bacterium in the murine intestine.</title>
        <authorList>
            <person name="Ye H."/>
            <person name="Hanson B.T."/>
            <person name="Loy A."/>
        </authorList>
    </citation>
    <scope>NUCLEOTIDE SEQUENCE</scope>
    <source>
        <strain evidence="5">LT0009</strain>
    </source>
</reference>
<dbReference type="InterPro" id="IPR027417">
    <property type="entry name" value="P-loop_NTPase"/>
</dbReference>
<dbReference type="Pfam" id="PF00005">
    <property type="entry name" value="ABC_tran"/>
    <property type="match status" value="1"/>
</dbReference>
<keyword evidence="1" id="KW-0813">Transport</keyword>
<evidence type="ECO:0000313" key="5">
    <source>
        <dbReference type="EMBL" id="UWX06286.1"/>
    </source>
</evidence>
<keyword evidence="6" id="KW-1185">Reference proteome</keyword>
<dbReference type="SMART" id="SM00382">
    <property type="entry name" value="AAA"/>
    <property type="match status" value="1"/>
</dbReference>
<proteinExistence type="predicted"/>
<dbReference type="PANTHER" id="PTHR43023">
    <property type="entry name" value="PROTEIN TRIGALACTOSYLDIACYLGLYCEROL 3, CHLOROPLASTIC"/>
    <property type="match status" value="1"/>
</dbReference>
<keyword evidence="2" id="KW-0547">Nucleotide-binding</keyword>
<dbReference type="Gene3D" id="3.40.50.300">
    <property type="entry name" value="P-loop containing nucleotide triphosphate hydrolases"/>
    <property type="match status" value="1"/>
</dbReference>
<dbReference type="InterPro" id="IPR003593">
    <property type="entry name" value="AAA+_ATPase"/>
</dbReference>
<name>A0ABY5Y388_9BACT</name>
<protein>
    <submittedName>
        <fullName evidence="5">ATP-binding cassette domain-containing protein</fullName>
    </submittedName>
</protein>
<feature type="domain" description="ABC transporter" evidence="4">
    <location>
        <begin position="6"/>
        <end position="241"/>
    </location>
</feature>
<gene>
    <name evidence="5" type="ORF">JBF11_02940</name>
</gene>
<evidence type="ECO:0000259" key="4">
    <source>
        <dbReference type="PROSITE" id="PS50893"/>
    </source>
</evidence>
<organism evidence="5 6">
    <name type="scientific">Taurinivorans muris</name>
    <dbReference type="NCBI Taxonomy" id="2787751"/>
    <lineage>
        <taxon>Bacteria</taxon>
        <taxon>Pseudomonadati</taxon>
        <taxon>Thermodesulfobacteriota</taxon>
        <taxon>Desulfovibrionia</taxon>
        <taxon>Desulfovibrionales</taxon>
        <taxon>Desulfovibrionaceae</taxon>
        <taxon>Taurinivorans</taxon>
    </lineage>
</organism>